<feature type="region of interest" description="Disordered" evidence="1">
    <location>
        <begin position="519"/>
        <end position="588"/>
    </location>
</feature>
<dbReference type="EMBL" id="OU015567">
    <property type="protein sequence ID" value="CAG5110494.1"/>
    <property type="molecule type" value="Genomic_DNA"/>
</dbReference>
<organism evidence="2 3">
    <name type="scientific">Oikopleura dioica</name>
    <name type="common">Tunicate</name>
    <dbReference type="NCBI Taxonomy" id="34765"/>
    <lineage>
        <taxon>Eukaryota</taxon>
        <taxon>Metazoa</taxon>
        <taxon>Chordata</taxon>
        <taxon>Tunicata</taxon>
        <taxon>Appendicularia</taxon>
        <taxon>Copelata</taxon>
        <taxon>Oikopleuridae</taxon>
        <taxon>Oikopleura</taxon>
    </lineage>
</organism>
<feature type="compositionally biased region" description="Acidic residues" evidence="1">
    <location>
        <begin position="107"/>
        <end position="121"/>
    </location>
</feature>
<sequence length="1266" mass="141854">MPQVSAGGHNADDPETASSATALSSESELVIDERPACEKTVGRALANVRSTKRSNLKLRRVSQRRPDRKRESKPSKAVPAKMRRSARLSQATAQTSDQANQPREVEDPPSESEQDSQDEPTPDPLAKIKELYNEVATTHSHPARYEVGTQALISTGVANKTRTEPVKPPPTLLETPVPDSAGEPGLPLGWTTCSSDAIALQQYLEVFQLLIFSQWAIYQSTAAEFSARDVYVLLQSIYSLYGVMVVEAHVHFLPLAQGVLNLFVQFDLKYEECTDLEKQERDEQRMLSNLMNDLLLILARLIDFGLQQTLQRAENSSKLLDSSQVQRLRSSLKVLDQPFYHLDVATPFLTGLRFVNRFAHLTHAHLQILITTITLTREQCEEEAGPNQTMVNIGTQQKPEISRFLRLLLTIPADARAYLIDIGLLTVSMGQLKIGVCDLPASLLPDSSLTDFILQIPLTDPTYDHALEAIDRTESTPDFYIPTGSDVQAVIFRYKTFRARQAEEARQAEIQAKAKKAAEEAAAAAAQQSEQIEDPGNSADQPGPNPPAEPNETIPQANLEDMPPVDQPGETRPSTPSSDTSRTSRNADAGESLRVFIVVTGPEGCEPLSFQIPNTDLTRLVQHLQRHGVCPPSSIQPTQLPDSSTFRRTNQPRSRQSADQLPEYSGTLPARRVVRNRSSLAVDLAQLSTRQSQTISSEHFQLAYTGDPVFLDDTIALPELDQPFQHDQQWPLIDTNQTELRFKGSAAFKQDGPEKDVLDRLSAEEAQVKLDYSRSGSRREKLADLLQQGQERVIMEWLRELPTSFPNDITILMPNGNSAKDAHLFELLFTDGLRALHDTPGFLDVPLLSNPLFAPKAYLDHFLCDDPRTDRQLQHDTQNLYVGDLPSDKTIDGLRQAYATLHEELNQLAGLLIDFGFRVKLNPVTLDLLIDLTSMTEIRVKTLGLYIVKIIPCDPFYSGLDFQSLNAVEPKRLELVVPSRLTPENEEFPFNATTIDNTNRDAFYQQFVARCQRLSRDGPLRPDMPYLTELNDDYRRLDIGHNPFYVRMDPEDRARALSQLARSLHDSASPYRRFAHKVFAPHLYQTMAKGCPVPYCSSSTCSANQAAMQELLGLLDRRLQQETGPGGLQLSSQWKNKFPDALKTTKELDRLFIDRLKRYHHGPCIADGVEFQDVAESTLFRHLKSRGWPLRSIQRMMSIFALTVVGFYRKGGIVSSRKPRTAPDMTDNTFYYSGQGRTYTVSLSSDVPLALPDRFMLLETSILKTT</sequence>
<gene>
    <name evidence="2" type="ORF">OKIOD_LOCUS13658</name>
</gene>
<protein>
    <submittedName>
        <fullName evidence="2">Oidioi.mRNA.OKI2018_I69.chr2.g4893.t1.cds</fullName>
    </submittedName>
</protein>
<dbReference type="Proteomes" id="UP001158576">
    <property type="component" value="Chromosome 2"/>
</dbReference>
<feature type="compositionally biased region" description="Basic and acidic residues" evidence="1">
    <location>
        <begin position="64"/>
        <end position="74"/>
    </location>
</feature>
<keyword evidence="3" id="KW-1185">Reference proteome</keyword>
<name>A0ABN7T4F7_OIKDI</name>
<evidence type="ECO:0000313" key="3">
    <source>
        <dbReference type="Proteomes" id="UP001158576"/>
    </source>
</evidence>
<feature type="compositionally biased region" description="Low complexity" evidence="1">
    <location>
        <begin position="16"/>
        <end position="28"/>
    </location>
</feature>
<feature type="compositionally biased region" description="Basic residues" evidence="1">
    <location>
        <begin position="50"/>
        <end position="63"/>
    </location>
</feature>
<feature type="compositionally biased region" description="Low complexity" evidence="1">
    <location>
        <begin position="520"/>
        <end position="530"/>
    </location>
</feature>
<proteinExistence type="predicted"/>
<feature type="compositionally biased region" description="Low complexity" evidence="1">
    <location>
        <begin position="571"/>
        <end position="584"/>
    </location>
</feature>
<evidence type="ECO:0000256" key="1">
    <source>
        <dbReference type="SAM" id="MobiDB-lite"/>
    </source>
</evidence>
<evidence type="ECO:0000313" key="2">
    <source>
        <dbReference type="EMBL" id="CAG5110494.1"/>
    </source>
</evidence>
<feature type="region of interest" description="Disordered" evidence="1">
    <location>
        <begin position="628"/>
        <end position="668"/>
    </location>
</feature>
<feature type="compositionally biased region" description="Polar residues" evidence="1">
    <location>
        <begin position="87"/>
        <end position="101"/>
    </location>
</feature>
<reference evidence="2 3" key="1">
    <citation type="submission" date="2021-04" db="EMBL/GenBank/DDBJ databases">
        <authorList>
            <person name="Bliznina A."/>
        </authorList>
    </citation>
    <scope>NUCLEOTIDE SEQUENCE [LARGE SCALE GENOMIC DNA]</scope>
</reference>
<feature type="compositionally biased region" description="Basic and acidic residues" evidence="1">
    <location>
        <begin position="31"/>
        <end position="41"/>
    </location>
</feature>
<feature type="compositionally biased region" description="Polar residues" evidence="1">
    <location>
        <begin position="633"/>
        <end position="659"/>
    </location>
</feature>
<feature type="region of interest" description="Disordered" evidence="1">
    <location>
        <begin position="1"/>
        <end position="124"/>
    </location>
</feature>
<accession>A0ABN7T4F7</accession>